<keyword evidence="1 2" id="KW-0238">DNA-binding</keyword>
<dbReference type="Pfam" id="PF00440">
    <property type="entry name" value="TetR_N"/>
    <property type="match status" value="1"/>
</dbReference>
<dbReference type="SUPFAM" id="SSF46689">
    <property type="entry name" value="Homeodomain-like"/>
    <property type="match status" value="1"/>
</dbReference>
<dbReference type="InterPro" id="IPR050109">
    <property type="entry name" value="HTH-type_TetR-like_transc_reg"/>
</dbReference>
<dbReference type="InterPro" id="IPR001647">
    <property type="entry name" value="HTH_TetR"/>
</dbReference>
<dbReference type="EMBL" id="JADLQN010000002">
    <property type="protein sequence ID" value="MBF6355731.1"/>
    <property type="molecule type" value="Genomic_DNA"/>
</dbReference>
<dbReference type="PANTHER" id="PTHR30055">
    <property type="entry name" value="HTH-TYPE TRANSCRIPTIONAL REGULATOR RUTR"/>
    <property type="match status" value="1"/>
</dbReference>
<sequence>MPRPSAPLTSLFGRAVAKVVAHSTAGPDVSNIYEATLRVLTERGTQAATMDDIAARTGVSRATLFRRYGGKDALFEAAVAHTLRTFLAEITTTFLTVIDPADRIAEAFVACLRLRDRLLADSHDPERNAEMLAILSAGDPAPIDIGHRFISARIRAGQEEGTLPPGNPDLQADAIIRLTMGYLLLPAPGYDLADDDVARDLARRVIAPLITSGIR</sequence>
<organism evidence="4 5">
    <name type="scientific">Nocardia higoensis</name>
    <dbReference type="NCBI Taxonomy" id="228599"/>
    <lineage>
        <taxon>Bacteria</taxon>
        <taxon>Bacillati</taxon>
        <taxon>Actinomycetota</taxon>
        <taxon>Actinomycetes</taxon>
        <taxon>Mycobacteriales</taxon>
        <taxon>Nocardiaceae</taxon>
        <taxon>Nocardia</taxon>
    </lineage>
</organism>
<dbReference type="PRINTS" id="PR00455">
    <property type="entry name" value="HTHTETR"/>
</dbReference>
<proteinExistence type="predicted"/>
<dbReference type="InterPro" id="IPR009057">
    <property type="entry name" value="Homeodomain-like_sf"/>
</dbReference>
<reference evidence="4 5" key="1">
    <citation type="submission" date="2020-10" db="EMBL/GenBank/DDBJ databases">
        <title>Identification of Nocardia species via Next-generation sequencing and recognition of intraspecies genetic diversity.</title>
        <authorList>
            <person name="Li P."/>
            <person name="Li P."/>
            <person name="Lu B."/>
        </authorList>
    </citation>
    <scope>NUCLEOTIDE SEQUENCE [LARGE SCALE GENOMIC DNA]</scope>
    <source>
        <strain evidence="4 5">BJ06-0143</strain>
    </source>
</reference>
<evidence type="ECO:0000259" key="3">
    <source>
        <dbReference type="PROSITE" id="PS50977"/>
    </source>
</evidence>
<dbReference type="Proteomes" id="UP000707731">
    <property type="component" value="Unassembled WGS sequence"/>
</dbReference>
<dbReference type="SUPFAM" id="SSF48498">
    <property type="entry name" value="Tetracyclin repressor-like, C-terminal domain"/>
    <property type="match status" value="1"/>
</dbReference>
<feature type="domain" description="HTH tetR-type" evidence="3">
    <location>
        <begin position="26"/>
        <end position="86"/>
    </location>
</feature>
<evidence type="ECO:0000256" key="1">
    <source>
        <dbReference type="ARBA" id="ARBA00023125"/>
    </source>
</evidence>
<dbReference type="Gene3D" id="1.10.10.60">
    <property type="entry name" value="Homeodomain-like"/>
    <property type="match status" value="1"/>
</dbReference>
<evidence type="ECO:0000313" key="4">
    <source>
        <dbReference type="EMBL" id="MBF6355731.1"/>
    </source>
</evidence>
<dbReference type="Gene3D" id="1.10.357.10">
    <property type="entry name" value="Tetracycline Repressor, domain 2"/>
    <property type="match status" value="1"/>
</dbReference>
<accession>A0ABS0DB87</accession>
<dbReference type="InterPro" id="IPR036271">
    <property type="entry name" value="Tet_transcr_reg_TetR-rel_C_sf"/>
</dbReference>
<gene>
    <name evidence="4" type="ORF">IU449_14440</name>
</gene>
<keyword evidence="5" id="KW-1185">Reference proteome</keyword>
<evidence type="ECO:0000313" key="5">
    <source>
        <dbReference type="Proteomes" id="UP000707731"/>
    </source>
</evidence>
<name>A0ABS0DB87_9NOCA</name>
<dbReference type="RefSeq" id="WP_195002642.1">
    <property type="nucleotide sequence ID" value="NZ_JADLQN010000002.1"/>
</dbReference>
<comment type="caution">
    <text evidence="4">The sequence shown here is derived from an EMBL/GenBank/DDBJ whole genome shotgun (WGS) entry which is preliminary data.</text>
</comment>
<evidence type="ECO:0000256" key="2">
    <source>
        <dbReference type="PROSITE-ProRule" id="PRU00335"/>
    </source>
</evidence>
<protein>
    <submittedName>
        <fullName evidence="4">Helix-turn-helix transcriptional regulator</fullName>
    </submittedName>
</protein>
<feature type="DNA-binding region" description="H-T-H motif" evidence="2">
    <location>
        <begin position="49"/>
        <end position="68"/>
    </location>
</feature>
<dbReference type="PANTHER" id="PTHR30055:SF153">
    <property type="entry name" value="HTH-TYPE TRANSCRIPTIONAL REPRESSOR RV3405C"/>
    <property type="match status" value="1"/>
</dbReference>
<dbReference type="PROSITE" id="PS50977">
    <property type="entry name" value="HTH_TETR_2"/>
    <property type="match status" value="1"/>
</dbReference>